<dbReference type="RefSeq" id="WP_045356936.1">
    <property type="nucleotide sequence ID" value="NZ_BBPA01000009.1"/>
</dbReference>
<keyword evidence="2" id="KW-0670">Pyruvate</keyword>
<dbReference type="PANTHER" id="PTHR36729:SF2">
    <property type="entry name" value="EXPRESSED PROTEIN"/>
    <property type="match status" value="1"/>
</dbReference>
<evidence type="ECO:0000259" key="1">
    <source>
        <dbReference type="Pfam" id="PF24869"/>
    </source>
</evidence>
<dbReference type="Pfam" id="PF24869">
    <property type="entry name" value="DUF7734"/>
    <property type="match status" value="1"/>
</dbReference>
<organism evidence="2 3">
    <name type="scientific">Microcystis aeruginosa NIES-44</name>
    <dbReference type="NCBI Taxonomy" id="449439"/>
    <lineage>
        <taxon>Bacteria</taxon>
        <taxon>Bacillati</taxon>
        <taxon>Cyanobacteriota</taxon>
        <taxon>Cyanophyceae</taxon>
        <taxon>Oscillatoriophycideae</taxon>
        <taxon>Chroococcales</taxon>
        <taxon>Microcystaceae</taxon>
        <taxon>Microcystis</taxon>
    </lineage>
</organism>
<dbReference type="Proteomes" id="UP000030321">
    <property type="component" value="Unassembled WGS sequence"/>
</dbReference>
<gene>
    <name evidence="2" type="ORF">N44_02415</name>
</gene>
<evidence type="ECO:0000313" key="3">
    <source>
        <dbReference type="Proteomes" id="UP000030321"/>
    </source>
</evidence>
<reference evidence="3" key="1">
    <citation type="journal article" date="2015" name="Genome">
        <title>Whole Genome Sequence of the Non-Microcystin-Producing Microcystis aeruginosa Strain NIES-44.</title>
        <authorList>
            <person name="Okano K."/>
            <person name="Miyata N."/>
            <person name="Ozaki Y."/>
        </authorList>
    </citation>
    <scope>NUCLEOTIDE SEQUENCE [LARGE SCALE GENOMIC DNA]</scope>
    <source>
        <strain evidence="3">NIES-44</strain>
    </source>
</reference>
<dbReference type="PANTHER" id="PTHR36729">
    <property type="entry name" value="EXPRESSED PROTEIN"/>
    <property type="match status" value="1"/>
</dbReference>
<evidence type="ECO:0000313" key="2">
    <source>
        <dbReference type="EMBL" id="GAL91702.1"/>
    </source>
</evidence>
<proteinExistence type="predicted"/>
<sequence length="94" mass="10793">MNIGQQLEQYTLKNPHEVLLVTIAVDGEEEEISIFKGFSSSLTRSTPYDPDIPLIPETARIIRIDRLASPYHPLKPRYIQENLTLEEMQSLLIN</sequence>
<dbReference type="AlphaFoldDB" id="A0A0A1VPH3"/>
<feature type="domain" description="DUF7734" evidence="1">
    <location>
        <begin position="5"/>
        <end position="92"/>
    </location>
</feature>
<dbReference type="InterPro" id="IPR056636">
    <property type="entry name" value="DUF7734"/>
</dbReference>
<name>A0A0A1VPH3_MICAE</name>
<comment type="caution">
    <text evidence="2">The sequence shown here is derived from an EMBL/GenBank/DDBJ whole genome shotgun (WGS) entry which is preliminary data.</text>
</comment>
<dbReference type="EMBL" id="BBPA01000009">
    <property type="protein sequence ID" value="GAL91702.1"/>
    <property type="molecule type" value="Genomic_DNA"/>
</dbReference>
<protein>
    <submittedName>
        <fullName evidence="2">Pyruvate dehydrogenase complex, dehydrogenase (E1) component</fullName>
    </submittedName>
</protein>
<accession>A0A0A1VPH3</accession>